<dbReference type="OrthoDB" id="8894630at2759"/>
<gene>
    <name evidence="1" type="ORF">GSTENG00003903001</name>
</gene>
<reference evidence="1" key="2">
    <citation type="submission" date="2004-02" db="EMBL/GenBank/DDBJ databases">
        <authorList>
            <consortium name="Genoscope"/>
            <consortium name="Whitehead Institute Centre for Genome Research"/>
        </authorList>
    </citation>
    <scope>NUCLEOTIDE SEQUENCE</scope>
</reference>
<organism evidence="1">
    <name type="scientific">Tetraodon nigroviridis</name>
    <name type="common">Spotted green pufferfish</name>
    <name type="synonym">Chelonodon nigroviridis</name>
    <dbReference type="NCBI Taxonomy" id="99883"/>
    <lineage>
        <taxon>Eukaryota</taxon>
        <taxon>Metazoa</taxon>
        <taxon>Chordata</taxon>
        <taxon>Craniata</taxon>
        <taxon>Vertebrata</taxon>
        <taxon>Euteleostomi</taxon>
        <taxon>Actinopterygii</taxon>
        <taxon>Neopterygii</taxon>
        <taxon>Teleostei</taxon>
        <taxon>Neoteleostei</taxon>
        <taxon>Acanthomorphata</taxon>
        <taxon>Eupercaria</taxon>
        <taxon>Tetraodontiformes</taxon>
        <taxon>Tetradontoidea</taxon>
        <taxon>Tetraodontidae</taxon>
        <taxon>Tetraodon</taxon>
    </lineage>
</organism>
<name>Q4TB57_TETNG</name>
<reference evidence="1" key="1">
    <citation type="journal article" date="2004" name="Nature">
        <title>Genome duplication in the teleost fish Tetraodon nigroviridis reveals the early vertebrate proto-karyotype.</title>
        <authorList>
            <person name="Jaillon O."/>
            <person name="Aury J.-M."/>
            <person name="Brunet F."/>
            <person name="Petit J.-L."/>
            <person name="Stange-Thomann N."/>
            <person name="Mauceli E."/>
            <person name="Bouneau L."/>
            <person name="Fischer C."/>
            <person name="Ozouf-Costaz C."/>
            <person name="Bernot A."/>
            <person name="Nicaud S."/>
            <person name="Jaffe D."/>
            <person name="Fisher S."/>
            <person name="Lutfalla G."/>
            <person name="Dossat C."/>
            <person name="Segurens B."/>
            <person name="Dasilva C."/>
            <person name="Salanoubat M."/>
            <person name="Levy M."/>
            <person name="Boudet N."/>
            <person name="Castellano S."/>
            <person name="Anthouard V."/>
            <person name="Jubin C."/>
            <person name="Castelli V."/>
            <person name="Katinka M."/>
            <person name="Vacherie B."/>
            <person name="Biemont C."/>
            <person name="Skalli Z."/>
            <person name="Cattolico L."/>
            <person name="Poulain J."/>
            <person name="De Berardinis V."/>
            <person name="Cruaud C."/>
            <person name="Duprat S."/>
            <person name="Brottier P."/>
            <person name="Coutanceau J.-P."/>
            <person name="Gouzy J."/>
            <person name="Parra G."/>
            <person name="Lardier G."/>
            <person name="Chapple C."/>
            <person name="McKernan K.J."/>
            <person name="McEwan P."/>
            <person name="Bosak S."/>
            <person name="Kellis M."/>
            <person name="Volff J.-N."/>
            <person name="Guigo R."/>
            <person name="Zody M.C."/>
            <person name="Mesirov J."/>
            <person name="Lindblad-Toh K."/>
            <person name="Birren B."/>
            <person name="Nusbaum C."/>
            <person name="Kahn D."/>
            <person name="Robinson-Rechavi M."/>
            <person name="Laudet V."/>
            <person name="Schachter V."/>
            <person name="Quetier F."/>
            <person name="Saurin W."/>
            <person name="Scarpelli C."/>
            <person name="Wincker P."/>
            <person name="Lander E.S."/>
            <person name="Weissenbach J."/>
            <person name="Roest Crollius H."/>
        </authorList>
    </citation>
    <scope>NUCLEOTIDE SEQUENCE [LARGE SCALE GENOMIC DNA]</scope>
</reference>
<dbReference type="InterPro" id="IPR015424">
    <property type="entry name" value="PyrdxlP-dep_Trfase"/>
</dbReference>
<dbReference type="InterPro" id="IPR015422">
    <property type="entry name" value="PyrdxlP-dep_Trfase_small"/>
</dbReference>
<dbReference type="AlphaFoldDB" id="Q4TB57"/>
<dbReference type="SUPFAM" id="SSF53383">
    <property type="entry name" value="PLP-dependent transferases"/>
    <property type="match status" value="1"/>
</dbReference>
<protein>
    <submittedName>
        <fullName evidence="1">(spotted green pufferfish) hypothetical protein</fullName>
    </submittedName>
</protein>
<dbReference type="KEGG" id="tng:GSTEN00003903G001"/>
<comment type="caution">
    <text evidence="1">The sequence shown here is derived from an EMBL/GenBank/DDBJ whole genome shotgun (WGS) entry which is preliminary data.</text>
</comment>
<proteinExistence type="predicted"/>
<feature type="non-terminal residue" evidence="1">
    <location>
        <position position="55"/>
    </location>
</feature>
<dbReference type="EMBL" id="CAAE01007202">
    <property type="protein sequence ID" value="CAF89875.1"/>
    <property type="molecule type" value="Genomic_DNA"/>
</dbReference>
<dbReference type="Gene3D" id="3.90.1150.10">
    <property type="entry name" value="Aspartate Aminotransferase, domain 1"/>
    <property type="match status" value="1"/>
</dbReference>
<accession>Q4TB57</accession>
<evidence type="ECO:0000313" key="1">
    <source>
        <dbReference type="EMBL" id="CAF89875.1"/>
    </source>
</evidence>
<sequence>CLERGVALTLARYLDREERLLPPASIRVVVTAEHTEEDIQQAVGCIREAAAALLE</sequence>